<sequence>MKYASPLFRFLLGRGWWTLWYGFFYLIVITGNFMWFGELYDWTMKGESGPAAGAVFIGLLTLGGLPLLLFSLLHLILAFWRGTDSRKRILVFGLLFLFVQVVWMIICPLYIAEASFAGFIAYYTCFTVFLVVNLALLWVTHQKKSLSVFMPYFFGRYRPTAGTYNAVR</sequence>
<dbReference type="RefSeq" id="WP_302039183.1">
    <property type="nucleotide sequence ID" value="NZ_JAUKPO010000011.1"/>
</dbReference>
<keyword evidence="1" id="KW-0812">Transmembrane</keyword>
<comment type="caution">
    <text evidence="2">The sequence shown here is derived from an EMBL/GenBank/DDBJ whole genome shotgun (WGS) entry which is preliminary data.</text>
</comment>
<protein>
    <submittedName>
        <fullName evidence="2">Uncharacterized protein</fullName>
    </submittedName>
</protein>
<dbReference type="EMBL" id="JAUKPO010000011">
    <property type="protein sequence ID" value="MDO1448382.1"/>
    <property type="molecule type" value="Genomic_DNA"/>
</dbReference>
<evidence type="ECO:0000313" key="2">
    <source>
        <dbReference type="EMBL" id="MDO1448382.1"/>
    </source>
</evidence>
<reference evidence="2" key="1">
    <citation type="submission" date="2023-07" db="EMBL/GenBank/DDBJ databases">
        <title>The genome sequence of Rhodocytophaga aerolata KACC 12507.</title>
        <authorList>
            <person name="Zhang X."/>
        </authorList>
    </citation>
    <scope>NUCLEOTIDE SEQUENCE</scope>
    <source>
        <strain evidence="2">KACC 12507</strain>
    </source>
</reference>
<feature type="transmembrane region" description="Helical" evidence="1">
    <location>
        <begin position="55"/>
        <end position="77"/>
    </location>
</feature>
<feature type="transmembrane region" description="Helical" evidence="1">
    <location>
        <begin position="89"/>
        <end position="111"/>
    </location>
</feature>
<keyword evidence="3" id="KW-1185">Reference proteome</keyword>
<feature type="transmembrane region" description="Helical" evidence="1">
    <location>
        <begin position="117"/>
        <end position="140"/>
    </location>
</feature>
<organism evidence="2 3">
    <name type="scientific">Rhodocytophaga aerolata</name>
    <dbReference type="NCBI Taxonomy" id="455078"/>
    <lineage>
        <taxon>Bacteria</taxon>
        <taxon>Pseudomonadati</taxon>
        <taxon>Bacteroidota</taxon>
        <taxon>Cytophagia</taxon>
        <taxon>Cytophagales</taxon>
        <taxon>Rhodocytophagaceae</taxon>
        <taxon>Rhodocytophaga</taxon>
    </lineage>
</organism>
<evidence type="ECO:0000256" key="1">
    <source>
        <dbReference type="SAM" id="Phobius"/>
    </source>
</evidence>
<keyword evidence="1" id="KW-1133">Transmembrane helix</keyword>
<dbReference type="Proteomes" id="UP001168528">
    <property type="component" value="Unassembled WGS sequence"/>
</dbReference>
<proteinExistence type="predicted"/>
<name>A0ABT8R8F5_9BACT</name>
<accession>A0ABT8R8F5</accession>
<gene>
    <name evidence="2" type="ORF">Q0590_19050</name>
</gene>
<feature type="transmembrane region" description="Helical" evidence="1">
    <location>
        <begin position="12"/>
        <end position="35"/>
    </location>
</feature>
<evidence type="ECO:0000313" key="3">
    <source>
        <dbReference type="Proteomes" id="UP001168528"/>
    </source>
</evidence>
<keyword evidence="1" id="KW-0472">Membrane</keyword>